<keyword evidence="12 19" id="KW-0238">DNA-binding</keyword>
<keyword evidence="4 19" id="KW-1048">Host nucleus</keyword>
<evidence type="ECO:0000256" key="20">
    <source>
        <dbReference type="RuleBase" id="RU363123"/>
    </source>
</evidence>
<keyword evidence="9 19" id="KW-0862">Zinc</keyword>
<evidence type="ECO:0000256" key="7">
    <source>
        <dbReference type="ARBA" id="ARBA00022723"/>
    </source>
</evidence>
<dbReference type="EMBL" id="KF436860">
    <property type="protein sequence ID" value="ALJ32813.1"/>
    <property type="molecule type" value="Genomic_DNA"/>
</dbReference>
<dbReference type="InterPro" id="IPR001334">
    <property type="entry name" value="E6"/>
</dbReference>
<dbReference type="Gene3D" id="3.30.240.40">
    <property type="entry name" value="E6 early regulatory protein"/>
    <property type="match status" value="2"/>
</dbReference>
<evidence type="ECO:0000313" key="24">
    <source>
        <dbReference type="Proteomes" id="UP000160385"/>
    </source>
</evidence>
<evidence type="ECO:0000256" key="13">
    <source>
        <dbReference type="ARBA" id="ARBA00023159"/>
    </source>
</evidence>
<keyword evidence="15 19" id="KW-1035">Host cytoplasm</keyword>
<dbReference type="GO" id="GO:0003677">
    <property type="term" value="F:DNA binding"/>
    <property type="evidence" value="ECO:0007669"/>
    <property type="project" value="UniProtKB-UniRule"/>
</dbReference>
<dbReference type="GO" id="GO:0039548">
    <property type="term" value="P:symbiont-mediated suppression of host cytoplasmic pattern recognition receptor signaling pathway via inhibition of IRF3 activity"/>
    <property type="evidence" value="ECO:0007669"/>
    <property type="project" value="UniProtKB-UniRule"/>
</dbReference>
<accession>A0A0P0E4D4</accession>
<dbReference type="Proteomes" id="UP000160385">
    <property type="component" value="Genome"/>
</dbReference>
<dbReference type="EMBL" id="KF436859">
    <property type="protein sequence ID" value="ALJ32805.1"/>
    <property type="molecule type" value="Genomic_DNA"/>
</dbReference>
<protein>
    <recommendedName>
        <fullName evidence="19 20">Protein E6</fullName>
    </recommendedName>
</protein>
<feature type="short sequence motif" description="PDZ-binding domain" evidence="19">
    <location>
        <begin position="149"/>
        <end position="151"/>
    </location>
</feature>
<evidence type="ECO:0000256" key="6">
    <source>
        <dbReference type="ARBA" id="ARBA00022632"/>
    </source>
</evidence>
<comment type="similarity">
    <text evidence="1 20">Belongs to the papillomaviridae E6 protein family.</text>
</comment>
<evidence type="ECO:0000256" key="12">
    <source>
        <dbReference type="ARBA" id="ARBA00023125"/>
    </source>
</evidence>
<evidence type="ECO:0000313" key="23">
    <source>
        <dbReference type="Proteomes" id="UP000119479"/>
    </source>
</evidence>
<comment type="subunit">
    <text evidence="18 19">Forms homodimers. Interacts with ubiquitin-protein ligase UBE3A/E6-AP and thus forms a complex with human TP53. Interacts with human NFX1 and MAGI3. Interacts with human IRF3; this interaction inhibits the establishment of antiviral state. Interacts with human TYK2; this interaction inhibits JAK-STAT activation by interferon alpha. Interacts with host DLG1; this interaction leads to the proteasomal degradation of DLG1.</text>
</comment>
<keyword evidence="10 19" id="KW-1092">Inhibition of host IRF3 by virus</keyword>
<evidence type="ECO:0000256" key="9">
    <source>
        <dbReference type="ARBA" id="ARBA00022833"/>
    </source>
</evidence>
<dbReference type="HAMAP" id="MF_04006">
    <property type="entry name" value="HPV_E6"/>
    <property type="match status" value="1"/>
</dbReference>
<gene>
    <name evidence="19 22" type="primary">E6</name>
</gene>
<evidence type="ECO:0000256" key="17">
    <source>
        <dbReference type="ARBA" id="ARBA00023323"/>
    </source>
</evidence>
<dbReference type="InterPro" id="IPR038575">
    <property type="entry name" value="E6_sf"/>
</dbReference>
<comment type="function">
    <text evidence="19">Plays a major role in the induction and maintenance of cellular transformation. Acts mainly as an oncoprotein by stimulating the destruction of many host cell key regulatory proteins. E6 associates with host UBE3A/E6-AP ubiquitin-protein ligase, and inactivates tumor suppressors TP53 and TP73 by targeting them to the 26S proteasome for degradation. In turn, DNA damage and chromosomal instabilities increase and lead to cell proliferation and cancer development. The complex E6/E6AP targets several other substrates to degradation via the proteasome including host DLG1 or NFX-91, a repressor of human telomerase reverse transcriptase (hTERT). The resulting increased expression of hTERT prevents the shortening of telomere length leading to cell immortalization. Other cellular targets including BAK1, Fas-associated death domain-containing protein (FADD) and procaspase 8, are degraded by E6/E6AP causing inhibition of apoptosis. E6 also inhibits immune response by interacting with host IRF3 and TYK2. These interactions prevent IRF3 transcriptional activities and inhibit TYK2-mediated JAK-STAT activation by interferon alpha resulting in inhibition of the interferon signaling pathway.</text>
</comment>
<keyword evidence="8 19" id="KW-0863">Zinc-finger</keyword>
<dbReference type="GO" id="GO:0006351">
    <property type="term" value="P:DNA-templated transcription"/>
    <property type="evidence" value="ECO:0007669"/>
    <property type="project" value="UniProtKB-UniRule"/>
</dbReference>
<comment type="subcellular location">
    <subcellularLocation>
        <location evidence="19 20">Host cytoplasm</location>
    </subcellularLocation>
    <subcellularLocation>
        <location evidence="19 20">Host nucleus</location>
    </subcellularLocation>
</comment>
<dbReference type="Proteomes" id="UP000119479">
    <property type="component" value="Genome"/>
</dbReference>
<dbReference type="FunFam" id="3.30.240.40:FF:000002">
    <property type="entry name" value="Protein E6"/>
    <property type="match status" value="1"/>
</dbReference>
<dbReference type="GO" id="GO:0042025">
    <property type="term" value="C:host cell nucleus"/>
    <property type="evidence" value="ECO:0007669"/>
    <property type="project" value="UniProtKB-SubCell"/>
</dbReference>
<dbReference type="GO" id="GO:0039502">
    <property type="term" value="P:symbiont-mediated suppression of host type I interferon-mediated signaling pathway"/>
    <property type="evidence" value="ECO:0007669"/>
    <property type="project" value="UniProtKB-UniRule"/>
</dbReference>
<keyword evidence="11 19" id="KW-0805">Transcription regulation</keyword>
<evidence type="ECO:0000256" key="1">
    <source>
        <dbReference type="ARBA" id="ARBA00006346"/>
    </source>
</evidence>
<evidence type="ECO:0000256" key="15">
    <source>
        <dbReference type="ARBA" id="ARBA00023200"/>
    </source>
</evidence>
<dbReference type="Pfam" id="PF00518">
    <property type="entry name" value="E6"/>
    <property type="match status" value="1"/>
</dbReference>
<keyword evidence="6 19" id="KW-1090">Inhibition of host innate immune response by virus</keyword>
<dbReference type="FunFam" id="3.30.240.40:FF:000001">
    <property type="entry name" value="Protein E6"/>
    <property type="match status" value="1"/>
</dbReference>
<keyword evidence="13 19" id="KW-0010">Activator</keyword>
<comment type="miscellaneous">
    <text evidence="19">Belongs to the high risk human alphapapillomavirus family. The cancer-causing human papillomavirus E6 protein has a unique carboxy terminal PDZ domain containing substrate.</text>
</comment>
<keyword evidence="5 19" id="KW-0945">Host-virus interaction</keyword>
<dbReference type="GO" id="GO:0030165">
    <property type="term" value="F:PDZ domain binding"/>
    <property type="evidence" value="ECO:0007669"/>
    <property type="project" value="UniProtKB-UniRule"/>
</dbReference>
<keyword evidence="14 19" id="KW-0804">Transcription</keyword>
<evidence type="ECO:0000256" key="16">
    <source>
        <dbReference type="ARBA" id="ARBA00023280"/>
    </source>
</evidence>
<evidence type="ECO:0000256" key="10">
    <source>
        <dbReference type="ARBA" id="ARBA00022931"/>
    </source>
</evidence>
<evidence type="ECO:0000256" key="4">
    <source>
        <dbReference type="ARBA" id="ARBA00022562"/>
    </source>
</evidence>
<evidence type="ECO:0000256" key="18">
    <source>
        <dbReference type="ARBA" id="ARBA00065188"/>
    </source>
</evidence>
<evidence type="ECO:0000256" key="3">
    <source>
        <dbReference type="ARBA" id="ARBA00022518"/>
    </source>
</evidence>
<evidence type="ECO:0000256" key="5">
    <source>
        <dbReference type="ARBA" id="ARBA00022581"/>
    </source>
</evidence>
<evidence type="ECO:0000256" key="19">
    <source>
        <dbReference type="HAMAP-Rule" id="MF_04006"/>
    </source>
</evidence>
<evidence type="ECO:0000313" key="22">
    <source>
        <dbReference type="EMBL" id="ALJ32813.1"/>
    </source>
</evidence>
<dbReference type="GO" id="GO:0039648">
    <property type="term" value="P:symbiont-mediated perturbation of host ubiquitin-like protein modification"/>
    <property type="evidence" value="ECO:0007669"/>
    <property type="project" value="UniProtKB-UniRule"/>
</dbReference>
<keyword evidence="16 19" id="KW-0899">Viral immunoevasion</keyword>
<sequence>MFQDPRERPRTIHELCEALNTPLQSLQVQCVYCKKTLEWADVYNFAICDLKIVYRNDSAYGACKKCIIFYSKIIEYRRYTSSVYGATLEARTKRSLYNLLIRCHRCQIPLGPEEKQRIVDEKRRFHEIAGYWKGLCTNCWRPRREATETQV</sequence>
<reference evidence="23 24" key="1">
    <citation type="journal article" date="2013" name="Virology">
        <title>Human papillomavirus genome variants.</title>
        <authorList>
            <person name="Burk R.D."/>
            <person name="Harari A."/>
            <person name="Chen Z."/>
        </authorList>
    </citation>
    <scope>NUCLEOTIDE SEQUENCE [LARGE SCALE GENOMIC DNA]</scope>
    <source>
        <strain evidence="21">Qv29573</strain>
        <strain evidence="22">Qv32771</strain>
    </source>
</reference>
<evidence type="ECO:0000313" key="21">
    <source>
        <dbReference type="EMBL" id="ALJ32805.1"/>
    </source>
</evidence>
<keyword evidence="7 19" id="KW-0479">Metal-binding</keyword>
<evidence type="ECO:0000256" key="11">
    <source>
        <dbReference type="ARBA" id="ARBA00023015"/>
    </source>
</evidence>
<dbReference type="GO" id="GO:0006355">
    <property type="term" value="P:regulation of DNA-templated transcription"/>
    <property type="evidence" value="ECO:0007669"/>
    <property type="project" value="UniProtKB-UniRule"/>
</dbReference>
<name>A0A0P0E4D4_HPV69</name>
<evidence type="ECO:0000256" key="14">
    <source>
        <dbReference type="ARBA" id="ARBA00023163"/>
    </source>
</evidence>
<feature type="zinc finger region" evidence="19">
    <location>
        <begin position="30"/>
        <end position="66"/>
    </location>
</feature>
<dbReference type="GO" id="GO:0030430">
    <property type="term" value="C:host cell cytoplasm"/>
    <property type="evidence" value="ECO:0007669"/>
    <property type="project" value="UniProtKB-SubCell"/>
</dbReference>
<feature type="zinc finger region" evidence="19">
    <location>
        <begin position="103"/>
        <end position="139"/>
    </location>
</feature>
<keyword evidence="17 19" id="KW-1119">Modulation of host cell apoptosis by virus</keyword>
<evidence type="ECO:0000256" key="8">
    <source>
        <dbReference type="ARBA" id="ARBA00022771"/>
    </source>
</evidence>
<proteinExistence type="inferred from homology"/>
<dbReference type="SUPFAM" id="SSF161229">
    <property type="entry name" value="E6 C-terminal domain-like"/>
    <property type="match status" value="2"/>
</dbReference>
<evidence type="ECO:0000256" key="2">
    <source>
        <dbReference type="ARBA" id="ARBA00022482"/>
    </source>
</evidence>
<dbReference type="GO" id="GO:0052150">
    <property type="term" value="P:symbiont-mediated perturbation of host apoptosis"/>
    <property type="evidence" value="ECO:0007669"/>
    <property type="project" value="UniProtKB-KW"/>
</dbReference>
<organism evidence="22 24">
    <name type="scientific">Human papillomavirus 69</name>
    <dbReference type="NCBI Taxonomy" id="37121"/>
    <lineage>
        <taxon>Viruses</taxon>
        <taxon>Monodnaviria</taxon>
        <taxon>Shotokuvirae</taxon>
        <taxon>Cossaviricota</taxon>
        <taxon>Papovaviricetes</taxon>
        <taxon>Zurhausenvirales</taxon>
        <taxon>Papillomaviridae</taxon>
        <taxon>Firstpapillomavirinae</taxon>
        <taxon>Alphapapillomavirus</taxon>
        <taxon>Alphapapillomavirus 5</taxon>
    </lineage>
</organism>
<organismHost>
    <name type="scientific">Homo sapiens</name>
    <name type="common">Human</name>
    <dbReference type="NCBI Taxonomy" id="9606"/>
</organismHost>
<keyword evidence="2 19" id="KW-1113">Inhibition of host RLR pathway by virus</keyword>
<dbReference type="GO" id="GO:0008270">
    <property type="term" value="F:zinc ion binding"/>
    <property type="evidence" value="ECO:0007669"/>
    <property type="project" value="UniProtKB-KW"/>
</dbReference>
<keyword evidence="3 19" id="KW-0244">Early protein</keyword>